<protein>
    <submittedName>
        <fullName evidence="3">Uncharacterized protein</fullName>
    </submittedName>
</protein>
<feature type="region of interest" description="Disordered" evidence="2">
    <location>
        <begin position="1"/>
        <end position="69"/>
    </location>
</feature>
<keyword evidence="4" id="KW-1185">Reference proteome</keyword>
<dbReference type="Proteomes" id="UP000660262">
    <property type="component" value="Unassembled WGS sequence"/>
</dbReference>
<organism evidence="3 4">
    <name type="scientific">Pycnococcus provasolii</name>
    <dbReference type="NCBI Taxonomy" id="41880"/>
    <lineage>
        <taxon>Eukaryota</taxon>
        <taxon>Viridiplantae</taxon>
        <taxon>Chlorophyta</taxon>
        <taxon>Pseudoscourfieldiophyceae</taxon>
        <taxon>Pseudoscourfieldiales</taxon>
        <taxon>Pycnococcaceae</taxon>
        <taxon>Pycnococcus</taxon>
    </lineage>
</organism>
<evidence type="ECO:0000313" key="3">
    <source>
        <dbReference type="EMBL" id="GHP06353.1"/>
    </source>
</evidence>
<comment type="caution">
    <text evidence="3">The sequence shown here is derived from an EMBL/GenBank/DDBJ whole genome shotgun (WGS) entry which is preliminary data.</text>
</comment>
<keyword evidence="1" id="KW-0175">Coiled coil</keyword>
<feature type="compositionally biased region" description="Low complexity" evidence="2">
    <location>
        <begin position="11"/>
        <end position="52"/>
    </location>
</feature>
<proteinExistence type="predicted"/>
<feature type="coiled-coil region" evidence="1">
    <location>
        <begin position="124"/>
        <end position="200"/>
    </location>
</feature>
<accession>A0A830HIE8</accession>
<evidence type="ECO:0000256" key="2">
    <source>
        <dbReference type="SAM" id="MobiDB-lite"/>
    </source>
</evidence>
<reference evidence="3" key="1">
    <citation type="submission" date="2020-10" db="EMBL/GenBank/DDBJ databases">
        <title>Unveiling of a novel bifunctional photoreceptor, Dualchrome1, isolated from a cosmopolitan green alga.</title>
        <authorList>
            <person name="Suzuki S."/>
            <person name="Kawachi M."/>
        </authorList>
    </citation>
    <scope>NUCLEOTIDE SEQUENCE</scope>
    <source>
        <strain evidence="3">NIES 2893</strain>
    </source>
</reference>
<sequence length="201" mass="21387">MSSPAAPTNLGARDGQGAAAADSAGDADPGRAFLYSPASAAARQASAAPSPATQEQGRQASPAKNADSSSAGSAVLANFATLEQSVQQITALLRDAAFVDDETLTAAQRQNSHDAEAILLHRRIMELEAELEGSLTEIAELRAKLSLEKMAKEELRRDYDTAMNNLSNNEVVFKMHYDELIAKTSRIEELERKVEELAGSA</sequence>
<evidence type="ECO:0000313" key="4">
    <source>
        <dbReference type="Proteomes" id="UP000660262"/>
    </source>
</evidence>
<name>A0A830HIE8_9CHLO</name>
<dbReference type="AlphaFoldDB" id="A0A830HIE8"/>
<evidence type="ECO:0000256" key="1">
    <source>
        <dbReference type="SAM" id="Coils"/>
    </source>
</evidence>
<gene>
    <name evidence="3" type="ORF">PPROV_000510000</name>
</gene>
<dbReference type="EMBL" id="BNJQ01000012">
    <property type="protein sequence ID" value="GHP06353.1"/>
    <property type="molecule type" value="Genomic_DNA"/>
</dbReference>
<dbReference type="OrthoDB" id="544912at2759"/>